<evidence type="ECO:0000256" key="2">
    <source>
        <dbReference type="PROSITE-ProRule" id="PRU00335"/>
    </source>
</evidence>
<organism evidence="4 5">
    <name type="scientific">Subtercola boreus</name>
    <dbReference type="NCBI Taxonomy" id="120213"/>
    <lineage>
        <taxon>Bacteria</taxon>
        <taxon>Bacillati</taxon>
        <taxon>Actinomycetota</taxon>
        <taxon>Actinomycetes</taxon>
        <taxon>Micrococcales</taxon>
        <taxon>Microbacteriaceae</taxon>
        <taxon>Subtercola</taxon>
    </lineage>
</organism>
<proteinExistence type="predicted"/>
<comment type="caution">
    <text evidence="4">The sequence shown here is derived from an EMBL/GenBank/DDBJ whole genome shotgun (WGS) entry which is preliminary data.</text>
</comment>
<dbReference type="OrthoDB" id="3691941at2"/>
<dbReference type="AlphaFoldDB" id="A0A3E0W6P9"/>
<accession>A0A3E0W6P9</accession>
<evidence type="ECO:0000313" key="5">
    <source>
        <dbReference type="Proteomes" id="UP000257080"/>
    </source>
</evidence>
<dbReference type="GO" id="GO:0006355">
    <property type="term" value="P:regulation of DNA-templated transcription"/>
    <property type="evidence" value="ECO:0007669"/>
    <property type="project" value="UniProtKB-ARBA"/>
</dbReference>
<name>A0A3E0W6P9_9MICO</name>
<reference evidence="4 5" key="1">
    <citation type="submission" date="2017-04" db="EMBL/GenBank/DDBJ databases">
        <title>Comparative genome analysis of Subtercola boreus.</title>
        <authorList>
            <person name="Cho Y.-J."/>
            <person name="Cho A."/>
            <person name="Kim O.-S."/>
            <person name="Lee J.-I."/>
        </authorList>
    </citation>
    <scope>NUCLEOTIDE SEQUENCE [LARGE SCALE GENOMIC DNA]</scope>
    <source>
        <strain evidence="4 5">P28004</strain>
    </source>
</reference>
<dbReference type="Pfam" id="PF00440">
    <property type="entry name" value="TetR_N"/>
    <property type="match status" value="1"/>
</dbReference>
<dbReference type="InterPro" id="IPR009057">
    <property type="entry name" value="Homeodomain-like_sf"/>
</dbReference>
<feature type="DNA-binding region" description="H-T-H motif" evidence="2">
    <location>
        <begin position="41"/>
        <end position="60"/>
    </location>
</feature>
<feature type="domain" description="HTH tetR-type" evidence="3">
    <location>
        <begin position="18"/>
        <end position="78"/>
    </location>
</feature>
<dbReference type="PRINTS" id="PR00455">
    <property type="entry name" value="HTHTETR"/>
</dbReference>
<evidence type="ECO:0000313" key="4">
    <source>
        <dbReference type="EMBL" id="RFA24840.1"/>
    </source>
</evidence>
<sequence>MSPERTGSTAVVTRMRGEDRRELIMQAAMKVFGDYGYVGATTAQIARAAGVSQPYVVQAFGTKEQLFLAVIERALQSLLGAFARVVESDRDAPVGPEHPTLSARLGAAYVDQLNEPGLLLSLMHAFVLGKDHTIGPAGRGGFMQVYRYLRDAAGFSPEEVRAFLAEGMLINTMIGLRMIDEFDTDADARELLAGSFERKLDQVRRLAADSASPPR</sequence>
<keyword evidence="1 2" id="KW-0238">DNA-binding</keyword>
<dbReference type="RefSeq" id="WP_116419741.1">
    <property type="nucleotide sequence ID" value="NZ_NBXC01000030.1"/>
</dbReference>
<dbReference type="PANTHER" id="PTHR30055">
    <property type="entry name" value="HTH-TYPE TRANSCRIPTIONAL REGULATOR RUTR"/>
    <property type="match status" value="1"/>
</dbReference>
<dbReference type="InterPro" id="IPR001647">
    <property type="entry name" value="HTH_TetR"/>
</dbReference>
<dbReference type="PROSITE" id="PS50977">
    <property type="entry name" value="HTH_TETR_2"/>
    <property type="match status" value="1"/>
</dbReference>
<dbReference type="GO" id="GO:0003677">
    <property type="term" value="F:DNA binding"/>
    <property type="evidence" value="ECO:0007669"/>
    <property type="project" value="UniProtKB-UniRule"/>
</dbReference>
<dbReference type="EMBL" id="NBXE01000035">
    <property type="protein sequence ID" value="RFA24840.1"/>
    <property type="molecule type" value="Genomic_DNA"/>
</dbReference>
<gene>
    <name evidence="4" type="ORF">B7R25_14795</name>
</gene>
<evidence type="ECO:0000259" key="3">
    <source>
        <dbReference type="PROSITE" id="PS50977"/>
    </source>
</evidence>
<protein>
    <recommendedName>
        <fullName evidence="3">HTH tetR-type domain-containing protein</fullName>
    </recommendedName>
</protein>
<dbReference type="Gene3D" id="1.10.357.10">
    <property type="entry name" value="Tetracycline Repressor, domain 2"/>
    <property type="match status" value="1"/>
</dbReference>
<dbReference type="SUPFAM" id="SSF46689">
    <property type="entry name" value="Homeodomain-like"/>
    <property type="match status" value="1"/>
</dbReference>
<evidence type="ECO:0000256" key="1">
    <source>
        <dbReference type="ARBA" id="ARBA00023125"/>
    </source>
</evidence>
<dbReference type="InterPro" id="IPR050109">
    <property type="entry name" value="HTH-type_TetR-like_transc_reg"/>
</dbReference>
<dbReference type="Proteomes" id="UP000257080">
    <property type="component" value="Unassembled WGS sequence"/>
</dbReference>